<dbReference type="Pfam" id="PF00104">
    <property type="entry name" value="Hormone_recep"/>
    <property type="match status" value="1"/>
</dbReference>
<proteinExistence type="inferred from homology"/>
<keyword evidence="8 10" id="KW-0675">Receptor</keyword>
<evidence type="ECO:0000256" key="1">
    <source>
        <dbReference type="ARBA" id="ARBA00005993"/>
    </source>
</evidence>
<evidence type="ECO:0000256" key="5">
    <source>
        <dbReference type="ARBA" id="ARBA00023015"/>
    </source>
</evidence>
<dbReference type="PROSITE" id="PS00031">
    <property type="entry name" value="NUCLEAR_REC_DBD_1"/>
    <property type="match status" value="1"/>
</dbReference>
<evidence type="ECO:0000259" key="11">
    <source>
        <dbReference type="PROSITE" id="PS51030"/>
    </source>
</evidence>
<keyword evidence="2 10" id="KW-0479">Metal-binding</keyword>
<feature type="domain" description="Nuclear receptor" evidence="11">
    <location>
        <begin position="37"/>
        <end position="113"/>
    </location>
</feature>
<dbReference type="FunFam" id="3.30.50.10:FF:000030">
    <property type="entry name" value="Nuclear Hormone Receptor family"/>
    <property type="match status" value="1"/>
</dbReference>
<dbReference type="Proteomes" id="UP000242188">
    <property type="component" value="Unassembled WGS sequence"/>
</dbReference>
<dbReference type="PROSITE" id="PS51030">
    <property type="entry name" value="NUCLEAR_REC_DBD_2"/>
    <property type="match status" value="1"/>
</dbReference>
<feature type="domain" description="NR LBD" evidence="12">
    <location>
        <begin position="145"/>
        <end position="369"/>
    </location>
</feature>
<keyword evidence="4 10" id="KW-0862">Zinc</keyword>
<keyword evidence="14" id="KW-1185">Reference proteome</keyword>
<evidence type="ECO:0000256" key="10">
    <source>
        <dbReference type="RuleBase" id="RU004334"/>
    </source>
</evidence>
<dbReference type="GO" id="GO:0000122">
    <property type="term" value="P:negative regulation of transcription by RNA polymerase II"/>
    <property type="evidence" value="ECO:0007669"/>
    <property type="project" value="TreeGrafter"/>
</dbReference>
<dbReference type="STRING" id="6573.A0A210PZU1"/>
<dbReference type="InterPro" id="IPR013088">
    <property type="entry name" value="Znf_NHR/GATA"/>
</dbReference>
<dbReference type="GO" id="GO:0030154">
    <property type="term" value="P:cell differentiation"/>
    <property type="evidence" value="ECO:0007669"/>
    <property type="project" value="TreeGrafter"/>
</dbReference>
<dbReference type="GO" id="GO:0004879">
    <property type="term" value="F:nuclear receptor activity"/>
    <property type="evidence" value="ECO:0007669"/>
    <property type="project" value="TreeGrafter"/>
</dbReference>
<keyword evidence="9 10" id="KW-0539">Nucleus</keyword>
<evidence type="ECO:0000256" key="7">
    <source>
        <dbReference type="ARBA" id="ARBA00023163"/>
    </source>
</evidence>
<evidence type="ECO:0000256" key="4">
    <source>
        <dbReference type="ARBA" id="ARBA00022833"/>
    </source>
</evidence>
<organism evidence="13 14">
    <name type="scientific">Mizuhopecten yessoensis</name>
    <name type="common">Japanese scallop</name>
    <name type="synonym">Patinopecten yessoensis</name>
    <dbReference type="NCBI Taxonomy" id="6573"/>
    <lineage>
        <taxon>Eukaryota</taxon>
        <taxon>Metazoa</taxon>
        <taxon>Spiralia</taxon>
        <taxon>Lophotrochozoa</taxon>
        <taxon>Mollusca</taxon>
        <taxon>Bivalvia</taxon>
        <taxon>Autobranchia</taxon>
        <taxon>Pteriomorphia</taxon>
        <taxon>Pectinida</taxon>
        <taxon>Pectinoidea</taxon>
        <taxon>Pectinidae</taxon>
        <taxon>Mizuhopecten</taxon>
    </lineage>
</organism>
<dbReference type="InterPro" id="IPR000536">
    <property type="entry name" value="Nucl_hrmn_rcpt_lig-bd"/>
</dbReference>
<gene>
    <name evidence="13" type="ORF">KP79_PYT24097</name>
</gene>
<dbReference type="GO" id="GO:0045944">
    <property type="term" value="P:positive regulation of transcription by RNA polymerase II"/>
    <property type="evidence" value="ECO:0007669"/>
    <property type="project" value="TreeGrafter"/>
</dbReference>
<name>A0A210PZU1_MIZYE</name>
<evidence type="ECO:0000313" key="14">
    <source>
        <dbReference type="Proteomes" id="UP000242188"/>
    </source>
</evidence>
<dbReference type="SUPFAM" id="SSF48508">
    <property type="entry name" value="Nuclear receptor ligand-binding domain"/>
    <property type="match status" value="1"/>
</dbReference>
<dbReference type="Gene3D" id="1.10.565.10">
    <property type="entry name" value="Retinoid X Receptor"/>
    <property type="match status" value="1"/>
</dbReference>
<dbReference type="PANTHER" id="PTHR24082">
    <property type="entry name" value="NUCLEAR HORMONE RECEPTOR"/>
    <property type="match status" value="1"/>
</dbReference>
<evidence type="ECO:0000256" key="9">
    <source>
        <dbReference type="ARBA" id="ARBA00023242"/>
    </source>
</evidence>
<dbReference type="SUPFAM" id="SSF57716">
    <property type="entry name" value="Glucocorticoid receptor-like (DNA-binding domain)"/>
    <property type="match status" value="1"/>
</dbReference>
<dbReference type="InterPro" id="IPR050234">
    <property type="entry name" value="Nuclear_hormone_rcpt_NR1"/>
</dbReference>
<keyword evidence="3 10" id="KW-0863">Zinc-finger</keyword>
<comment type="subcellular location">
    <subcellularLocation>
        <location evidence="10">Nucleus</location>
    </subcellularLocation>
</comment>
<reference evidence="13 14" key="1">
    <citation type="journal article" date="2017" name="Nat. Ecol. Evol.">
        <title>Scallop genome provides insights into evolution of bilaterian karyotype and development.</title>
        <authorList>
            <person name="Wang S."/>
            <person name="Zhang J."/>
            <person name="Jiao W."/>
            <person name="Li J."/>
            <person name="Xun X."/>
            <person name="Sun Y."/>
            <person name="Guo X."/>
            <person name="Huan P."/>
            <person name="Dong B."/>
            <person name="Zhang L."/>
            <person name="Hu X."/>
            <person name="Sun X."/>
            <person name="Wang J."/>
            <person name="Zhao C."/>
            <person name="Wang Y."/>
            <person name="Wang D."/>
            <person name="Huang X."/>
            <person name="Wang R."/>
            <person name="Lv J."/>
            <person name="Li Y."/>
            <person name="Zhang Z."/>
            <person name="Liu B."/>
            <person name="Lu W."/>
            <person name="Hui Y."/>
            <person name="Liang J."/>
            <person name="Zhou Z."/>
            <person name="Hou R."/>
            <person name="Li X."/>
            <person name="Liu Y."/>
            <person name="Li H."/>
            <person name="Ning X."/>
            <person name="Lin Y."/>
            <person name="Zhao L."/>
            <person name="Xing Q."/>
            <person name="Dou J."/>
            <person name="Li Y."/>
            <person name="Mao J."/>
            <person name="Guo H."/>
            <person name="Dou H."/>
            <person name="Li T."/>
            <person name="Mu C."/>
            <person name="Jiang W."/>
            <person name="Fu Q."/>
            <person name="Fu X."/>
            <person name="Miao Y."/>
            <person name="Liu J."/>
            <person name="Yu Q."/>
            <person name="Li R."/>
            <person name="Liao H."/>
            <person name="Li X."/>
            <person name="Kong Y."/>
            <person name="Jiang Z."/>
            <person name="Chourrout D."/>
            <person name="Li R."/>
            <person name="Bao Z."/>
        </authorList>
    </citation>
    <scope>NUCLEOTIDE SEQUENCE [LARGE SCALE GENOMIC DNA]</scope>
    <source>
        <strain evidence="13 14">PY_sf001</strain>
    </source>
</reference>
<comment type="similarity">
    <text evidence="1 10">Belongs to the nuclear hormone receptor family.</text>
</comment>
<sequence>MAHGLEQLNDDCTVVAVTRTNNRQPANPHKVKNPDGHILCKICGDKASGYHYGVFSCEGCKGFFRRTVRQNMVYKPCENPNGCLIMRISRNRCQYCRMKKCITAGMSHEGVRLGRCPKKDKPSKTKFFKLPQTSHGSVDVDKQIKSEQMVLTIHDAFKAAFRSFEIYCARFSSCQNTTTVTTESAAKAVYSRYLPGIVLFQTAFAREIPHFTQMTLASQRHLIKASILETAVIHGSLNADVSNGEWIDNKLQFVVPQHCDLEIGILGQLFQDMYKAAKKLQKLELNDVEHSLLAAMLLFCSDRPGVENKYTLERMEHELCLSMKCQMLLSHADDSLVFPKTIEVMTDLRSITTKFLDEMLNAQVEVEDT</sequence>
<comment type="caution">
    <text evidence="13">The sequence shown here is derived from an EMBL/GenBank/DDBJ whole genome shotgun (WGS) entry which is preliminary data.</text>
</comment>
<evidence type="ECO:0000259" key="12">
    <source>
        <dbReference type="PROSITE" id="PS51843"/>
    </source>
</evidence>
<evidence type="ECO:0000256" key="6">
    <source>
        <dbReference type="ARBA" id="ARBA00023125"/>
    </source>
</evidence>
<dbReference type="InterPro" id="IPR001723">
    <property type="entry name" value="Nuclear_hrmn_rcpt"/>
</dbReference>
<dbReference type="Gene3D" id="3.30.50.10">
    <property type="entry name" value="Erythroid Transcription Factor GATA-1, subunit A"/>
    <property type="match status" value="1"/>
</dbReference>
<dbReference type="PRINTS" id="PR00398">
    <property type="entry name" value="STRDHORMONER"/>
</dbReference>
<dbReference type="GO" id="GO:0009755">
    <property type="term" value="P:hormone-mediated signaling pathway"/>
    <property type="evidence" value="ECO:0007669"/>
    <property type="project" value="TreeGrafter"/>
</dbReference>
<evidence type="ECO:0000313" key="13">
    <source>
        <dbReference type="EMBL" id="OWF42021.1"/>
    </source>
</evidence>
<dbReference type="GO" id="GO:0000978">
    <property type="term" value="F:RNA polymerase II cis-regulatory region sequence-specific DNA binding"/>
    <property type="evidence" value="ECO:0007669"/>
    <property type="project" value="TreeGrafter"/>
</dbReference>
<keyword evidence="6 10" id="KW-0238">DNA-binding</keyword>
<dbReference type="InterPro" id="IPR035500">
    <property type="entry name" value="NHR-like_dom_sf"/>
</dbReference>
<dbReference type="EMBL" id="NEDP02005325">
    <property type="protein sequence ID" value="OWF42021.1"/>
    <property type="molecule type" value="Genomic_DNA"/>
</dbReference>
<dbReference type="GO" id="GO:0005634">
    <property type="term" value="C:nucleus"/>
    <property type="evidence" value="ECO:0007669"/>
    <property type="project" value="UniProtKB-SubCell"/>
</dbReference>
<dbReference type="GO" id="GO:0008270">
    <property type="term" value="F:zinc ion binding"/>
    <property type="evidence" value="ECO:0007669"/>
    <property type="project" value="UniProtKB-KW"/>
</dbReference>
<evidence type="ECO:0000256" key="3">
    <source>
        <dbReference type="ARBA" id="ARBA00022771"/>
    </source>
</evidence>
<dbReference type="PRINTS" id="PR00047">
    <property type="entry name" value="STROIDFINGER"/>
</dbReference>
<keyword evidence="7 10" id="KW-0804">Transcription</keyword>
<evidence type="ECO:0000256" key="8">
    <source>
        <dbReference type="ARBA" id="ARBA00023170"/>
    </source>
</evidence>
<protein>
    <submittedName>
        <fullName evidence="13">Peroxisome proliferator-activated receptor alpha</fullName>
    </submittedName>
</protein>
<evidence type="ECO:0000256" key="2">
    <source>
        <dbReference type="ARBA" id="ARBA00022723"/>
    </source>
</evidence>
<accession>A0A210PZU1</accession>
<dbReference type="InterPro" id="IPR001628">
    <property type="entry name" value="Znf_hrmn_rcpt"/>
</dbReference>
<dbReference type="PROSITE" id="PS51843">
    <property type="entry name" value="NR_LBD"/>
    <property type="match status" value="1"/>
</dbReference>
<dbReference type="AlphaFoldDB" id="A0A210PZU1"/>
<dbReference type="OrthoDB" id="7634782at2759"/>
<dbReference type="SMART" id="SM00399">
    <property type="entry name" value="ZnF_C4"/>
    <property type="match status" value="1"/>
</dbReference>
<keyword evidence="5 10" id="KW-0805">Transcription regulation</keyword>
<dbReference type="Pfam" id="PF00105">
    <property type="entry name" value="zf-C4"/>
    <property type="match status" value="1"/>
</dbReference>
<dbReference type="PANTHER" id="PTHR24082:SF473">
    <property type="entry name" value="ECDYSONE-INDUCED PROTEIN 75B, ISOFORM B"/>
    <property type="match status" value="1"/>
</dbReference>
<dbReference type="SMART" id="SM00430">
    <property type="entry name" value="HOLI"/>
    <property type="match status" value="1"/>
</dbReference>